<reference evidence="4 5" key="1">
    <citation type="submission" date="2016-01" db="EMBL/GenBank/DDBJ databases">
        <title>Whole genome sequence and analysis of Micromonospora rosaria DSM 803, which can produce antibacterial substance rosamicin.</title>
        <authorList>
            <person name="Yang H."/>
            <person name="He X."/>
            <person name="Zhu D."/>
        </authorList>
    </citation>
    <scope>NUCLEOTIDE SEQUENCE [LARGE SCALE GENOMIC DNA]</scope>
    <source>
        <strain evidence="4 5">DSM 803</strain>
    </source>
</reference>
<feature type="signal peptide" evidence="2">
    <location>
        <begin position="1"/>
        <end position="23"/>
    </location>
</feature>
<evidence type="ECO:0000259" key="3">
    <source>
        <dbReference type="PROSITE" id="PS50983"/>
    </source>
</evidence>
<dbReference type="PROSITE" id="PS51257">
    <property type="entry name" value="PROKAR_LIPOPROTEIN"/>
    <property type="match status" value="1"/>
</dbReference>
<dbReference type="InterPro" id="IPR002491">
    <property type="entry name" value="ABC_transptr_periplasmic_BD"/>
</dbReference>
<dbReference type="Pfam" id="PF01497">
    <property type="entry name" value="Peripla_BP_2"/>
    <property type="match status" value="1"/>
</dbReference>
<gene>
    <name evidence="4" type="ORF">AWW66_29325</name>
</gene>
<dbReference type="InterPro" id="IPR050902">
    <property type="entry name" value="ABC_Transporter_SBP"/>
</dbReference>
<dbReference type="Gene3D" id="3.40.50.1980">
    <property type="entry name" value="Nitrogenase molybdenum iron protein domain"/>
    <property type="match status" value="2"/>
</dbReference>
<name>A0A136PJE1_9ACTN</name>
<proteinExistence type="inferred from homology"/>
<dbReference type="SUPFAM" id="SSF53807">
    <property type="entry name" value="Helical backbone' metal receptor"/>
    <property type="match status" value="1"/>
</dbReference>
<dbReference type="OrthoDB" id="9797850at2"/>
<evidence type="ECO:0000256" key="2">
    <source>
        <dbReference type="SAM" id="SignalP"/>
    </source>
</evidence>
<feature type="domain" description="Fe/B12 periplasmic-binding" evidence="3">
    <location>
        <begin position="61"/>
        <end position="336"/>
    </location>
</feature>
<dbReference type="EMBL" id="LRQV01000183">
    <property type="protein sequence ID" value="KXK58514.1"/>
    <property type="molecule type" value="Genomic_DNA"/>
</dbReference>
<evidence type="ECO:0000313" key="5">
    <source>
        <dbReference type="Proteomes" id="UP000070620"/>
    </source>
</evidence>
<comment type="similarity">
    <text evidence="1">Belongs to the bacterial solute-binding protein 8 family.</text>
</comment>
<sequence>MRRPSTARLRAALGITVVAVASAGCGATVEPVAIPDGAPAPRQVTVVNCGREVTYDKVPEHAVVYDVGMSEMMFSLGLAPRTRGWVANKVYGGIETSAYRADFDRVDRLGDSRISLEIVLNAKADWVFAGNNQGFVESRGITPAILATHGVASYVLTETCANTADSAGAMDPVDGVYTDYRNLGRIFDVADRAEQTIADLQRRLAAASAGKPATPARVLVSDVYEDKPYVAGAASIATAIVEQAGGRNVTEDITRTWDSVGWETVVAADPEVIVIVDYGVPYEEKKKALMNTPSMRNVTAVREGRIFRLEFADVMAGPRVATSAEKLAAYLRSVGK</sequence>
<dbReference type="PANTHER" id="PTHR30535">
    <property type="entry name" value="VITAMIN B12-BINDING PROTEIN"/>
    <property type="match status" value="1"/>
</dbReference>
<accession>A0A136PJE1</accession>
<dbReference type="RefSeq" id="WP_067373151.1">
    <property type="nucleotide sequence ID" value="NZ_JBIUBN010000023.1"/>
</dbReference>
<keyword evidence="5" id="KW-1185">Reference proteome</keyword>
<dbReference type="PROSITE" id="PS50983">
    <property type="entry name" value="FE_B12_PBP"/>
    <property type="match status" value="1"/>
</dbReference>
<keyword evidence="2" id="KW-0732">Signal</keyword>
<evidence type="ECO:0000256" key="1">
    <source>
        <dbReference type="ARBA" id="ARBA00008814"/>
    </source>
</evidence>
<dbReference type="Proteomes" id="UP000070620">
    <property type="component" value="Unassembled WGS sequence"/>
</dbReference>
<organism evidence="4 5">
    <name type="scientific">Micromonospora rosaria</name>
    <dbReference type="NCBI Taxonomy" id="47874"/>
    <lineage>
        <taxon>Bacteria</taxon>
        <taxon>Bacillati</taxon>
        <taxon>Actinomycetota</taxon>
        <taxon>Actinomycetes</taxon>
        <taxon>Micromonosporales</taxon>
        <taxon>Micromonosporaceae</taxon>
        <taxon>Micromonospora</taxon>
    </lineage>
</organism>
<evidence type="ECO:0000313" key="4">
    <source>
        <dbReference type="EMBL" id="KXK58514.1"/>
    </source>
</evidence>
<dbReference type="PANTHER" id="PTHR30535:SF7">
    <property type="entry name" value="IRON(III) DICITRATE-BINDING PROTEIN"/>
    <property type="match status" value="1"/>
</dbReference>
<comment type="caution">
    <text evidence="4">The sequence shown here is derived from an EMBL/GenBank/DDBJ whole genome shotgun (WGS) entry which is preliminary data.</text>
</comment>
<protein>
    <recommendedName>
        <fullName evidence="3">Fe/B12 periplasmic-binding domain-containing protein</fullName>
    </recommendedName>
</protein>
<dbReference type="AlphaFoldDB" id="A0A136PJE1"/>
<feature type="chain" id="PRO_5039146824" description="Fe/B12 periplasmic-binding domain-containing protein" evidence="2">
    <location>
        <begin position="24"/>
        <end position="336"/>
    </location>
</feature>